<accession>A0A9P7UAZ7</accession>
<reference evidence="1" key="1">
    <citation type="submission" date="2021-05" db="EMBL/GenBank/DDBJ databases">
        <title>Comparative genomics of three Colletotrichum scovillei strains and genetic complementation revealed genes involved fungal growth and virulence on chili pepper.</title>
        <authorList>
            <person name="Hsieh D.-K."/>
            <person name="Chuang S.-C."/>
            <person name="Chen C.-Y."/>
            <person name="Chao Y.-T."/>
            <person name="Lu M.-Y.J."/>
            <person name="Lee M.-H."/>
            <person name="Shih M.-C."/>
        </authorList>
    </citation>
    <scope>NUCLEOTIDE SEQUENCE</scope>
    <source>
        <strain evidence="1">Coll-153</strain>
    </source>
</reference>
<evidence type="ECO:0000313" key="2">
    <source>
        <dbReference type="Proteomes" id="UP000699042"/>
    </source>
</evidence>
<keyword evidence="2" id="KW-1185">Reference proteome</keyword>
<name>A0A9P7UAZ7_9PEZI</name>
<gene>
    <name evidence="1" type="ORF">JMJ77_010066</name>
</gene>
<evidence type="ECO:0000313" key="1">
    <source>
        <dbReference type="EMBL" id="KAG7040962.1"/>
    </source>
</evidence>
<protein>
    <submittedName>
        <fullName evidence="1">Uncharacterized protein</fullName>
    </submittedName>
</protein>
<proteinExistence type="predicted"/>
<organism evidence="1 2">
    <name type="scientific">Colletotrichum scovillei</name>
    <dbReference type="NCBI Taxonomy" id="1209932"/>
    <lineage>
        <taxon>Eukaryota</taxon>
        <taxon>Fungi</taxon>
        <taxon>Dikarya</taxon>
        <taxon>Ascomycota</taxon>
        <taxon>Pezizomycotina</taxon>
        <taxon>Sordariomycetes</taxon>
        <taxon>Hypocreomycetidae</taxon>
        <taxon>Glomerellales</taxon>
        <taxon>Glomerellaceae</taxon>
        <taxon>Colletotrichum</taxon>
        <taxon>Colletotrichum acutatum species complex</taxon>
    </lineage>
</organism>
<sequence length="59" mass="6947">MTSGTVPLHPNRGNEFEFVKGRCLLGKVETLKFRYIIVPLVFFTEYPIYQHLPAQKRHE</sequence>
<dbReference type="EMBL" id="JAESDN010000017">
    <property type="protein sequence ID" value="KAG7040962.1"/>
    <property type="molecule type" value="Genomic_DNA"/>
</dbReference>
<comment type="caution">
    <text evidence="1">The sequence shown here is derived from an EMBL/GenBank/DDBJ whole genome shotgun (WGS) entry which is preliminary data.</text>
</comment>
<dbReference type="Proteomes" id="UP000699042">
    <property type="component" value="Unassembled WGS sequence"/>
</dbReference>
<dbReference type="AlphaFoldDB" id="A0A9P7UAZ7"/>